<keyword evidence="2" id="KW-0808">Transferase</keyword>
<evidence type="ECO:0000313" key="2">
    <source>
        <dbReference type="EMBL" id="QFF99092.1"/>
    </source>
</evidence>
<organism evidence="2 3">
    <name type="scientific">Psychrobacillus glaciei</name>
    <dbReference type="NCBI Taxonomy" id="2283160"/>
    <lineage>
        <taxon>Bacteria</taxon>
        <taxon>Bacillati</taxon>
        <taxon>Bacillota</taxon>
        <taxon>Bacilli</taxon>
        <taxon>Bacillales</taxon>
        <taxon>Bacillaceae</taxon>
        <taxon>Psychrobacillus</taxon>
    </lineage>
</organism>
<sequence length="180" mass="21106">MEFPILETKRLNLLEIKEDHVDHIFIIFSNKEVTKYYGMSPFTQKEQAENIIQSFSKNFQEKRSIRWGIVLKETGEFVGTVGLNNLLLSSKRTEIGYDLLPEYWRKGIISEAVESVVHYCFEMLDLYRIGAVTFPENESSYKLLLKLGFKKEGLLRGYIYQNDKSNDAFVFSLIKPDWKK</sequence>
<dbReference type="InterPro" id="IPR051531">
    <property type="entry name" value="N-acetyltransferase"/>
</dbReference>
<dbReference type="RefSeq" id="WP_151700023.1">
    <property type="nucleotide sequence ID" value="NZ_CP031223.1"/>
</dbReference>
<dbReference type="GO" id="GO:0005737">
    <property type="term" value="C:cytoplasm"/>
    <property type="evidence" value="ECO:0007669"/>
    <property type="project" value="TreeGrafter"/>
</dbReference>
<proteinExistence type="predicted"/>
<dbReference type="EMBL" id="CP031223">
    <property type="protein sequence ID" value="QFF99092.1"/>
    <property type="molecule type" value="Genomic_DNA"/>
</dbReference>
<dbReference type="Proteomes" id="UP000325517">
    <property type="component" value="Chromosome"/>
</dbReference>
<dbReference type="Gene3D" id="3.40.630.30">
    <property type="match status" value="1"/>
</dbReference>
<dbReference type="PANTHER" id="PTHR43792">
    <property type="entry name" value="GNAT FAMILY, PUTATIVE (AFU_ORTHOLOGUE AFUA_3G00765)-RELATED-RELATED"/>
    <property type="match status" value="1"/>
</dbReference>
<dbReference type="PANTHER" id="PTHR43792:SF9">
    <property type="entry name" value="RIBOSOMAL-PROTEIN-ALANINE ACETYLTRANSFERASE"/>
    <property type="match status" value="1"/>
</dbReference>
<protein>
    <submittedName>
        <fullName evidence="2">N-acetyltransferase</fullName>
    </submittedName>
</protein>
<dbReference type="InterPro" id="IPR016181">
    <property type="entry name" value="Acyl_CoA_acyltransferase"/>
</dbReference>
<keyword evidence="3" id="KW-1185">Reference proteome</keyword>
<evidence type="ECO:0000313" key="3">
    <source>
        <dbReference type="Proteomes" id="UP000325517"/>
    </source>
</evidence>
<dbReference type="GO" id="GO:0008999">
    <property type="term" value="F:protein-N-terminal-alanine acetyltransferase activity"/>
    <property type="evidence" value="ECO:0007669"/>
    <property type="project" value="TreeGrafter"/>
</dbReference>
<feature type="domain" description="N-acetyltransferase" evidence="1">
    <location>
        <begin position="26"/>
        <end position="176"/>
    </location>
</feature>
<reference evidence="2 3" key="1">
    <citation type="submission" date="2018-07" db="EMBL/GenBank/DDBJ databases">
        <title>Complete genome sequence of Psychrobacillus sp. PB01, isolated from iceberg, and comparative genome analysis of Psychrobacillus strains.</title>
        <authorList>
            <person name="Lee P.C."/>
        </authorList>
    </citation>
    <scope>NUCLEOTIDE SEQUENCE [LARGE SCALE GENOMIC DNA]</scope>
    <source>
        <strain evidence="2 3">PB01</strain>
    </source>
</reference>
<dbReference type="InterPro" id="IPR000182">
    <property type="entry name" value="GNAT_dom"/>
</dbReference>
<dbReference type="AlphaFoldDB" id="A0A5J6SN22"/>
<gene>
    <name evidence="2" type="ORF">PB01_09760</name>
</gene>
<dbReference type="OrthoDB" id="9811523at2"/>
<dbReference type="KEGG" id="psyo:PB01_09760"/>
<accession>A0A5J6SN22</accession>
<evidence type="ECO:0000259" key="1">
    <source>
        <dbReference type="PROSITE" id="PS51186"/>
    </source>
</evidence>
<dbReference type="SUPFAM" id="SSF55729">
    <property type="entry name" value="Acyl-CoA N-acyltransferases (Nat)"/>
    <property type="match status" value="1"/>
</dbReference>
<dbReference type="Pfam" id="PF13302">
    <property type="entry name" value="Acetyltransf_3"/>
    <property type="match status" value="1"/>
</dbReference>
<name>A0A5J6SN22_9BACI</name>
<dbReference type="PROSITE" id="PS51186">
    <property type="entry name" value="GNAT"/>
    <property type="match status" value="1"/>
</dbReference>